<sequence length="166" mass="17746">MFRRWNGSHSSQEKENKELLPDVKAWLVESVDGNGKPIAGHSTENGVGNPLYGPVQIGKAEPVNLQFGHFGISAWPSDIGGTSHASSVDESRGDGTENGSKYYSSCCSSPRFSDGPTKERVGGPLGMTNDWQAAPGSPSSFIVKRILRLDIPVAAVGMYRLSSFCS</sequence>
<accession>A0AAD8HWF7</accession>
<evidence type="ECO:0000313" key="1">
    <source>
        <dbReference type="EMBL" id="KAK1373255.1"/>
    </source>
</evidence>
<gene>
    <name evidence="1" type="ORF">POM88_029448</name>
</gene>
<reference evidence="1" key="1">
    <citation type="submission" date="2023-02" db="EMBL/GenBank/DDBJ databases">
        <title>Genome of toxic invasive species Heracleum sosnowskyi carries increased number of genes despite the absence of recent whole-genome duplications.</title>
        <authorList>
            <person name="Schelkunov M."/>
            <person name="Shtratnikova V."/>
            <person name="Makarenko M."/>
            <person name="Klepikova A."/>
            <person name="Omelchenko D."/>
            <person name="Novikova G."/>
            <person name="Obukhova E."/>
            <person name="Bogdanov V."/>
            <person name="Penin A."/>
            <person name="Logacheva M."/>
        </authorList>
    </citation>
    <scope>NUCLEOTIDE SEQUENCE</scope>
    <source>
        <strain evidence="1">Hsosn_3</strain>
        <tissue evidence="1">Leaf</tissue>
    </source>
</reference>
<dbReference type="EMBL" id="JAUIZM010000007">
    <property type="protein sequence ID" value="KAK1373255.1"/>
    <property type="molecule type" value="Genomic_DNA"/>
</dbReference>
<dbReference type="AlphaFoldDB" id="A0AAD8HWF7"/>
<protein>
    <submittedName>
        <fullName evidence="1">Uncharacterized protein</fullName>
    </submittedName>
</protein>
<evidence type="ECO:0000313" key="2">
    <source>
        <dbReference type="Proteomes" id="UP001237642"/>
    </source>
</evidence>
<name>A0AAD8HWF7_9APIA</name>
<dbReference type="Proteomes" id="UP001237642">
    <property type="component" value="Unassembled WGS sequence"/>
</dbReference>
<organism evidence="1 2">
    <name type="scientific">Heracleum sosnowskyi</name>
    <dbReference type="NCBI Taxonomy" id="360622"/>
    <lineage>
        <taxon>Eukaryota</taxon>
        <taxon>Viridiplantae</taxon>
        <taxon>Streptophyta</taxon>
        <taxon>Embryophyta</taxon>
        <taxon>Tracheophyta</taxon>
        <taxon>Spermatophyta</taxon>
        <taxon>Magnoliopsida</taxon>
        <taxon>eudicotyledons</taxon>
        <taxon>Gunneridae</taxon>
        <taxon>Pentapetalae</taxon>
        <taxon>asterids</taxon>
        <taxon>campanulids</taxon>
        <taxon>Apiales</taxon>
        <taxon>Apiaceae</taxon>
        <taxon>Apioideae</taxon>
        <taxon>apioid superclade</taxon>
        <taxon>Tordylieae</taxon>
        <taxon>Tordyliinae</taxon>
        <taxon>Heracleum</taxon>
    </lineage>
</organism>
<keyword evidence="2" id="KW-1185">Reference proteome</keyword>
<proteinExistence type="predicted"/>
<reference evidence="1" key="2">
    <citation type="submission" date="2023-05" db="EMBL/GenBank/DDBJ databases">
        <authorList>
            <person name="Schelkunov M.I."/>
        </authorList>
    </citation>
    <scope>NUCLEOTIDE SEQUENCE</scope>
    <source>
        <strain evidence="1">Hsosn_3</strain>
        <tissue evidence="1">Leaf</tissue>
    </source>
</reference>
<comment type="caution">
    <text evidence="1">The sequence shown here is derived from an EMBL/GenBank/DDBJ whole genome shotgun (WGS) entry which is preliminary data.</text>
</comment>